<dbReference type="Proteomes" id="UP000244929">
    <property type="component" value="Chromosome"/>
</dbReference>
<evidence type="ECO:0008006" key="4">
    <source>
        <dbReference type="Google" id="ProtNLM"/>
    </source>
</evidence>
<evidence type="ECO:0000313" key="3">
    <source>
        <dbReference type="Proteomes" id="UP000244929"/>
    </source>
</evidence>
<keyword evidence="1" id="KW-1133">Transmembrane helix</keyword>
<dbReference type="EMBL" id="CP029186">
    <property type="protein sequence ID" value="AWH84004.1"/>
    <property type="molecule type" value="Genomic_DNA"/>
</dbReference>
<sequence>MIIFGTRARKIAELKINTTCTNCQTDDSLEMDLYQRYGHIWYIPFVPSGRTAVSHCGNCNTVEQEPYFPAGYKSEFFRLKDTVKTPWWTYSGLGLLVALIIVMFIVIANDNAQDAEYIAKPKKGDIYEIKLNDSQYTLYKVDRVEGNMVFLFENEFLVDDESGIYKLKDKPFYKESYPVGLTNLKHMLDVGEILEVERDE</sequence>
<dbReference type="OrthoDB" id="766141at2"/>
<keyword evidence="1" id="KW-0472">Membrane</keyword>
<dbReference type="KEGG" id="falb:HYN59_02255"/>
<organism evidence="2 3">
    <name type="scientific">Flavobacterium album</name>
    <dbReference type="NCBI Taxonomy" id="2175091"/>
    <lineage>
        <taxon>Bacteria</taxon>
        <taxon>Pseudomonadati</taxon>
        <taxon>Bacteroidota</taxon>
        <taxon>Flavobacteriia</taxon>
        <taxon>Flavobacteriales</taxon>
        <taxon>Flavobacteriaceae</taxon>
        <taxon>Flavobacterium</taxon>
    </lineage>
</organism>
<reference evidence="2 3" key="1">
    <citation type="submission" date="2018-04" db="EMBL/GenBank/DDBJ databases">
        <title>Genome sequencing of Flavobacterium sp. HYN0059.</title>
        <authorList>
            <person name="Yi H."/>
            <person name="Baek C."/>
        </authorList>
    </citation>
    <scope>NUCLEOTIDE SEQUENCE [LARGE SCALE GENOMIC DNA]</scope>
    <source>
        <strain evidence="2 3">HYN0059</strain>
    </source>
</reference>
<gene>
    <name evidence="2" type="ORF">HYN59_02255</name>
</gene>
<keyword evidence="1" id="KW-0812">Transmembrane</keyword>
<dbReference type="AlphaFoldDB" id="A0A2S1QUE1"/>
<dbReference type="RefSeq" id="WP_108776714.1">
    <property type="nucleotide sequence ID" value="NZ_CP029186.1"/>
</dbReference>
<protein>
    <recommendedName>
        <fullName evidence="4">Zinc-ribbon 15 domain-containing protein</fullName>
    </recommendedName>
</protein>
<keyword evidence="3" id="KW-1185">Reference proteome</keyword>
<evidence type="ECO:0000313" key="2">
    <source>
        <dbReference type="EMBL" id="AWH84004.1"/>
    </source>
</evidence>
<proteinExistence type="predicted"/>
<accession>A0A2S1QUE1</accession>
<feature type="transmembrane region" description="Helical" evidence="1">
    <location>
        <begin position="87"/>
        <end position="108"/>
    </location>
</feature>
<name>A0A2S1QUE1_9FLAO</name>
<evidence type="ECO:0000256" key="1">
    <source>
        <dbReference type="SAM" id="Phobius"/>
    </source>
</evidence>